<dbReference type="GO" id="GO:0045947">
    <property type="term" value="P:negative regulation of translational initiation"/>
    <property type="evidence" value="ECO:0007669"/>
    <property type="project" value="UniProtKB-UniRule"/>
</dbReference>
<dbReference type="SUPFAM" id="SSF117130">
    <property type="entry name" value="CsrA-like"/>
    <property type="match status" value="1"/>
</dbReference>
<dbReference type="GO" id="GO:0005829">
    <property type="term" value="C:cytosol"/>
    <property type="evidence" value="ECO:0007669"/>
    <property type="project" value="TreeGrafter"/>
</dbReference>
<evidence type="ECO:0000256" key="5">
    <source>
        <dbReference type="ARBA" id="ARBA00022884"/>
    </source>
</evidence>
<comment type="function">
    <text evidence="6">A translational regulator that binds mRNA to regulate translation initiation and/or mRNA stability. Usually binds in the 5'-UTR at or near the Shine-Dalgarno sequence preventing ribosome-binding, thus repressing translation. Its main target seems to be the major flagellin gene, while its function is anatagonized by FliW.</text>
</comment>
<evidence type="ECO:0000313" key="7">
    <source>
        <dbReference type="EMBL" id="SFQ96868.1"/>
    </source>
</evidence>
<dbReference type="RefSeq" id="WP_092481749.1">
    <property type="nucleotide sequence ID" value="NZ_FOYM01000002.1"/>
</dbReference>
<keyword evidence="2 6" id="KW-0678">Repressor</keyword>
<keyword evidence="3 6" id="KW-1005">Bacterial flagellum biogenesis</keyword>
<dbReference type="Proteomes" id="UP000199584">
    <property type="component" value="Unassembled WGS sequence"/>
</dbReference>
<name>A0A1I6CUL0_9FIRM</name>
<dbReference type="NCBIfam" id="NF002469">
    <property type="entry name" value="PRK01712.1"/>
    <property type="match status" value="1"/>
</dbReference>
<evidence type="ECO:0000256" key="3">
    <source>
        <dbReference type="ARBA" id="ARBA00022795"/>
    </source>
</evidence>
<dbReference type="OrthoDB" id="9809061at2"/>
<evidence type="ECO:0000256" key="6">
    <source>
        <dbReference type="HAMAP-Rule" id="MF_00167"/>
    </source>
</evidence>
<evidence type="ECO:0000256" key="2">
    <source>
        <dbReference type="ARBA" id="ARBA00022491"/>
    </source>
</evidence>
<dbReference type="GO" id="GO:0044781">
    <property type="term" value="P:bacterial-type flagellum organization"/>
    <property type="evidence" value="ECO:0007669"/>
    <property type="project" value="UniProtKB-KW"/>
</dbReference>
<dbReference type="GO" id="GO:0048027">
    <property type="term" value="F:mRNA 5'-UTR binding"/>
    <property type="evidence" value="ECO:0007669"/>
    <property type="project" value="UniProtKB-UniRule"/>
</dbReference>
<dbReference type="PANTHER" id="PTHR34984">
    <property type="entry name" value="CARBON STORAGE REGULATOR"/>
    <property type="match status" value="1"/>
</dbReference>
<dbReference type="STRING" id="39060.SAMN05660706_10274"/>
<comment type="similarity">
    <text evidence="6">Belongs to the CsrA/RsmA family.</text>
</comment>
<evidence type="ECO:0000313" key="8">
    <source>
        <dbReference type="Proteomes" id="UP000199584"/>
    </source>
</evidence>
<keyword evidence="4 6" id="KW-0810">Translation regulation</keyword>
<dbReference type="PANTHER" id="PTHR34984:SF1">
    <property type="entry name" value="CARBON STORAGE REGULATOR"/>
    <property type="match status" value="1"/>
</dbReference>
<dbReference type="InterPro" id="IPR036107">
    <property type="entry name" value="CsrA_sf"/>
</dbReference>
<evidence type="ECO:0000256" key="4">
    <source>
        <dbReference type="ARBA" id="ARBA00022845"/>
    </source>
</evidence>
<dbReference type="Pfam" id="PF02599">
    <property type="entry name" value="CsrA"/>
    <property type="match status" value="1"/>
</dbReference>
<protein>
    <recommendedName>
        <fullName evidence="6">Translational regulator CsrA</fullName>
    </recommendedName>
</protein>
<accession>A0A1I6CUL0</accession>
<dbReference type="HAMAP" id="MF_00167">
    <property type="entry name" value="CsrA"/>
    <property type="match status" value="1"/>
</dbReference>
<dbReference type="FunFam" id="2.60.40.4380:FF:000002">
    <property type="entry name" value="Translational regulator CsrA"/>
    <property type="match status" value="1"/>
</dbReference>
<organism evidence="7 8">
    <name type="scientific">Desulfoscipio geothermicus DSM 3669</name>
    <dbReference type="NCBI Taxonomy" id="1121426"/>
    <lineage>
        <taxon>Bacteria</taxon>
        <taxon>Bacillati</taxon>
        <taxon>Bacillota</taxon>
        <taxon>Clostridia</taxon>
        <taxon>Eubacteriales</taxon>
        <taxon>Desulfallaceae</taxon>
        <taxon>Desulfoscipio</taxon>
    </lineage>
</organism>
<dbReference type="GO" id="GO:0006109">
    <property type="term" value="P:regulation of carbohydrate metabolic process"/>
    <property type="evidence" value="ECO:0007669"/>
    <property type="project" value="InterPro"/>
</dbReference>
<dbReference type="Gene3D" id="2.60.40.4380">
    <property type="entry name" value="Translational regulator CsrA"/>
    <property type="match status" value="1"/>
</dbReference>
<reference evidence="8" key="1">
    <citation type="submission" date="2016-10" db="EMBL/GenBank/DDBJ databases">
        <authorList>
            <person name="Varghese N."/>
            <person name="Submissions S."/>
        </authorList>
    </citation>
    <scope>NUCLEOTIDE SEQUENCE [LARGE SCALE GENOMIC DNA]</scope>
    <source>
        <strain evidence="8">DSM 3669</strain>
    </source>
</reference>
<comment type="subunit">
    <text evidence="6">Homodimer; the beta-strands of each monomer intercalate to form a hydrophobic core, while the alpha-helices form wings that extend away from the core.</text>
</comment>
<keyword evidence="8" id="KW-1185">Reference proteome</keyword>
<evidence type="ECO:0000256" key="1">
    <source>
        <dbReference type="ARBA" id="ARBA00022490"/>
    </source>
</evidence>
<comment type="subcellular location">
    <subcellularLocation>
        <location evidence="6">Cytoplasm</location>
    </subcellularLocation>
</comment>
<dbReference type="InterPro" id="IPR003751">
    <property type="entry name" value="CsrA"/>
</dbReference>
<keyword evidence="1 6" id="KW-0963">Cytoplasm</keyword>
<dbReference type="GO" id="GO:1902208">
    <property type="term" value="P:regulation of bacterial-type flagellum assembly"/>
    <property type="evidence" value="ECO:0007669"/>
    <property type="project" value="UniProtKB-UniRule"/>
</dbReference>
<proteinExistence type="inferred from homology"/>
<dbReference type="GO" id="GO:0006402">
    <property type="term" value="P:mRNA catabolic process"/>
    <property type="evidence" value="ECO:0007669"/>
    <property type="project" value="InterPro"/>
</dbReference>
<dbReference type="NCBIfam" id="TIGR00202">
    <property type="entry name" value="csrA"/>
    <property type="match status" value="1"/>
</dbReference>
<sequence length="73" mass="8245">MLVLTRKKNQGIILGDDIKITVLEIREDAVKIGIEAPKEVNILRSELYQAVKEENTTAVASDRNIADMLKNFF</sequence>
<dbReference type="EMBL" id="FOYM01000002">
    <property type="protein sequence ID" value="SFQ96868.1"/>
    <property type="molecule type" value="Genomic_DNA"/>
</dbReference>
<keyword evidence="5 6" id="KW-0694">RNA-binding</keyword>
<dbReference type="AlphaFoldDB" id="A0A1I6CUL0"/>
<gene>
    <name evidence="6" type="primary">csrA</name>
    <name evidence="7" type="ORF">SAMN05660706_10274</name>
</gene>